<dbReference type="PANTHER" id="PTHR42648">
    <property type="entry name" value="TRANSPOSASE, PUTATIVE-RELATED"/>
    <property type="match status" value="1"/>
</dbReference>
<evidence type="ECO:0000313" key="14">
    <source>
        <dbReference type="Proteomes" id="UP001151760"/>
    </source>
</evidence>
<evidence type="ECO:0000313" key="13">
    <source>
        <dbReference type="EMBL" id="GJS69821.1"/>
    </source>
</evidence>
<keyword evidence="8" id="KW-0548">Nucleotidyltransferase</keyword>
<evidence type="ECO:0000256" key="2">
    <source>
        <dbReference type="ARBA" id="ARBA00022723"/>
    </source>
</evidence>
<accession>A0ABQ4XX84</accession>
<dbReference type="SUPFAM" id="SSF56672">
    <property type="entry name" value="DNA/RNA polymerases"/>
    <property type="match status" value="1"/>
</dbReference>
<keyword evidence="7" id="KW-0695">RNA-directed DNA polymerase</keyword>
<reference evidence="13" key="2">
    <citation type="submission" date="2022-01" db="EMBL/GenBank/DDBJ databases">
        <authorList>
            <person name="Yamashiro T."/>
            <person name="Shiraishi A."/>
            <person name="Satake H."/>
            <person name="Nakayama K."/>
        </authorList>
    </citation>
    <scope>NUCLEOTIDE SEQUENCE</scope>
</reference>
<reference evidence="13" key="1">
    <citation type="journal article" date="2022" name="Int. J. Mol. Sci.">
        <title>Draft Genome of Tanacetum Coccineum: Genomic Comparison of Closely Related Tanacetum-Family Plants.</title>
        <authorList>
            <person name="Yamashiro T."/>
            <person name="Shiraishi A."/>
            <person name="Nakayama K."/>
            <person name="Satake H."/>
        </authorList>
    </citation>
    <scope>NUCLEOTIDE SEQUENCE</scope>
</reference>
<dbReference type="Gene3D" id="3.30.420.10">
    <property type="entry name" value="Ribonuclease H-like superfamily/Ribonuclease H"/>
    <property type="match status" value="1"/>
</dbReference>
<keyword evidence="4" id="KW-0378">Hydrolase</keyword>
<dbReference type="InterPro" id="IPR001584">
    <property type="entry name" value="Integrase_cat-core"/>
</dbReference>
<keyword evidence="2" id="KW-0479">Metal-binding</keyword>
<sequence>MERKYILVIVDDYSLFTWVKCLRSKDEAPAFIINFLKMIQVRLKEPVRRIRTYNGTEFVNQTLREFYEKVDISYETSVARSPQQNGVVERRNRMLIEAARTMLIYAKAPLFLWAKAVATTCYTQNRSMIRRHYSKTPYKLLHNKPPDLSYLHVFGALCYPTNDSENLGKLQPKADIGIFIGYAPTKKAFWIYNRRTRRIIETIHVDFDELTAMASEHSSSGPALHDMTPVTISSGLVPNPPPSTPFVPPSRSEWDLLFQPMFDESLNPPPYVDLQAPEVIAPIPEVVAPEHAVSTGSPSSTTVDQDAPSPSNSHTTQETQTLIISHDVKEDNHDIAVAHMGNDPYFAMQEELHEFERLEVWELVPPLDKAFVITLKWIYKVKLDELGGILKNKARLVARGYRQEEGIDFEESFAPVARLEAIRIFLAFAAHMNMVIYQMDVKTAFLNGNLREEVYVSQPDGFVDPDKPNYVYKLKKALYGLKQAPRAWYDMLSSFLISNDFSKGSVDPTLFIRREGKELLLISQCPKGIFIKNQSKYAFEALKNMALNLVSPVDYPGWRNLTG</sequence>
<evidence type="ECO:0000256" key="1">
    <source>
        <dbReference type="ARBA" id="ARBA00022722"/>
    </source>
</evidence>
<dbReference type="InterPro" id="IPR036397">
    <property type="entry name" value="RNaseH_sf"/>
</dbReference>
<dbReference type="PROSITE" id="PS50994">
    <property type="entry name" value="INTEGRASE"/>
    <property type="match status" value="1"/>
</dbReference>
<protein>
    <submittedName>
        <fullName evidence="13">Retrovirus-related pol polyprotein from transposon TNT 1-94</fullName>
    </submittedName>
</protein>
<feature type="compositionally biased region" description="Polar residues" evidence="11">
    <location>
        <begin position="294"/>
        <end position="317"/>
    </location>
</feature>
<dbReference type="InterPro" id="IPR043502">
    <property type="entry name" value="DNA/RNA_pol_sf"/>
</dbReference>
<dbReference type="EMBL" id="BQNB010009890">
    <property type="protein sequence ID" value="GJS69821.1"/>
    <property type="molecule type" value="Genomic_DNA"/>
</dbReference>
<evidence type="ECO:0000256" key="8">
    <source>
        <dbReference type="ARBA" id="ARBA00022932"/>
    </source>
</evidence>
<feature type="domain" description="Integrase catalytic" evidence="12">
    <location>
        <begin position="1"/>
        <end position="145"/>
    </location>
</feature>
<keyword evidence="3" id="KW-0255">Endonuclease</keyword>
<dbReference type="Pfam" id="PF00665">
    <property type="entry name" value="rve"/>
    <property type="match status" value="1"/>
</dbReference>
<evidence type="ECO:0000256" key="5">
    <source>
        <dbReference type="ARBA" id="ARBA00022842"/>
    </source>
</evidence>
<keyword evidence="8" id="KW-0239">DNA-directed DNA polymerase</keyword>
<dbReference type="PANTHER" id="PTHR42648:SF11">
    <property type="entry name" value="TRANSPOSON TY4-P GAG-POL POLYPROTEIN"/>
    <property type="match status" value="1"/>
</dbReference>
<keyword evidence="9" id="KW-0233">DNA recombination</keyword>
<evidence type="ECO:0000256" key="6">
    <source>
        <dbReference type="ARBA" id="ARBA00022908"/>
    </source>
</evidence>
<evidence type="ECO:0000256" key="7">
    <source>
        <dbReference type="ARBA" id="ARBA00022918"/>
    </source>
</evidence>
<dbReference type="Pfam" id="PF25597">
    <property type="entry name" value="SH3_retrovirus"/>
    <property type="match status" value="1"/>
</dbReference>
<keyword evidence="1" id="KW-0540">Nuclease</keyword>
<dbReference type="InterPro" id="IPR039537">
    <property type="entry name" value="Retrotran_Ty1/copia-like"/>
</dbReference>
<keyword evidence="6" id="KW-0229">DNA integration</keyword>
<keyword evidence="14" id="KW-1185">Reference proteome</keyword>
<evidence type="ECO:0000256" key="4">
    <source>
        <dbReference type="ARBA" id="ARBA00022801"/>
    </source>
</evidence>
<name>A0ABQ4XX84_9ASTR</name>
<gene>
    <name evidence="13" type="ORF">Tco_0702662</name>
</gene>
<keyword evidence="5" id="KW-0460">Magnesium</keyword>
<evidence type="ECO:0000259" key="12">
    <source>
        <dbReference type="PROSITE" id="PS50994"/>
    </source>
</evidence>
<comment type="caution">
    <text evidence="13">The sequence shown here is derived from an EMBL/GenBank/DDBJ whole genome shotgun (WGS) entry which is preliminary data.</text>
</comment>
<feature type="region of interest" description="Disordered" evidence="11">
    <location>
        <begin position="290"/>
        <end position="317"/>
    </location>
</feature>
<dbReference type="Proteomes" id="UP001151760">
    <property type="component" value="Unassembled WGS sequence"/>
</dbReference>
<evidence type="ECO:0000256" key="9">
    <source>
        <dbReference type="ARBA" id="ARBA00023172"/>
    </source>
</evidence>
<organism evidence="13 14">
    <name type="scientific">Tanacetum coccineum</name>
    <dbReference type="NCBI Taxonomy" id="301880"/>
    <lineage>
        <taxon>Eukaryota</taxon>
        <taxon>Viridiplantae</taxon>
        <taxon>Streptophyta</taxon>
        <taxon>Embryophyta</taxon>
        <taxon>Tracheophyta</taxon>
        <taxon>Spermatophyta</taxon>
        <taxon>Magnoliopsida</taxon>
        <taxon>eudicotyledons</taxon>
        <taxon>Gunneridae</taxon>
        <taxon>Pentapetalae</taxon>
        <taxon>asterids</taxon>
        <taxon>campanulids</taxon>
        <taxon>Asterales</taxon>
        <taxon>Asteraceae</taxon>
        <taxon>Asteroideae</taxon>
        <taxon>Anthemideae</taxon>
        <taxon>Anthemidinae</taxon>
        <taxon>Tanacetum</taxon>
    </lineage>
</organism>
<proteinExistence type="predicted"/>
<evidence type="ECO:0000256" key="3">
    <source>
        <dbReference type="ARBA" id="ARBA00022759"/>
    </source>
</evidence>
<dbReference type="InterPro" id="IPR057670">
    <property type="entry name" value="SH3_retrovirus"/>
</dbReference>
<evidence type="ECO:0000256" key="10">
    <source>
        <dbReference type="ARBA" id="ARBA00023268"/>
    </source>
</evidence>
<dbReference type="SUPFAM" id="SSF53098">
    <property type="entry name" value="Ribonuclease H-like"/>
    <property type="match status" value="1"/>
</dbReference>
<dbReference type="Pfam" id="PF07727">
    <property type="entry name" value="RVT_2"/>
    <property type="match status" value="1"/>
</dbReference>
<dbReference type="InterPro" id="IPR012337">
    <property type="entry name" value="RNaseH-like_sf"/>
</dbReference>
<dbReference type="InterPro" id="IPR013103">
    <property type="entry name" value="RVT_2"/>
</dbReference>
<keyword evidence="10" id="KW-0511">Multifunctional enzyme</keyword>
<keyword evidence="8" id="KW-0808">Transferase</keyword>
<evidence type="ECO:0000256" key="11">
    <source>
        <dbReference type="SAM" id="MobiDB-lite"/>
    </source>
</evidence>